<dbReference type="InterPro" id="IPR020846">
    <property type="entry name" value="MFS_dom"/>
</dbReference>
<feature type="transmembrane region" description="Helical" evidence="5">
    <location>
        <begin position="235"/>
        <end position="258"/>
    </location>
</feature>
<dbReference type="PANTHER" id="PTHR23507:SF39">
    <property type="entry name" value="GH23453P-RELATED"/>
    <property type="match status" value="1"/>
</dbReference>
<organism evidence="7">
    <name type="scientific">Zeugodacus cucurbitae</name>
    <name type="common">Melon fruit fly</name>
    <name type="synonym">Bactrocera cucurbitae</name>
    <dbReference type="NCBI Taxonomy" id="28588"/>
    <lineage>
        <taxon>Eukaryota</taxon>
        <taxon>Metazoa</taxon>
        <taxon>Ecdysozoa</taxon>
        <taxon>Arthropoda</taxon>
        <taxon>Hexapoda</taxon>
        <taxon>Insecta</taxon>
        <taxon>Pterygota</taxon>
        <taxon>Neoptera</taxon>
        <taxon>Endopterygota</taxon>
        <taxon>Diptera</taxon>
        <taxon>Brachycera</taxon>
        <taxon>Muscomorpha</taxon>
        <taxon>Tephritoidea</taxon>
        <taxon>Tephritidae</taxon>
        <taxon>Zeugodacus</taxon>
        <taxon>Zeugodacus</taxon>
    </lineage>
</organism>
<dbReference type="InterPro" id="IPR005829">
    <property type="entry name" value="Sugar_transporter_CS"/>
</dbReference>
<dbReference type="GO" id="GO:0016020">
    <property type="term" value="C:membrane"/>
    <property type="evidence" value="ECO:0007669"/>
    <property type="project" value="UniProtKB-SubCell"/>
</dbReference>
<evidence type="ECO:0000256" key="3">
    <source>
        <dbReference type="ARBA" id="ARBA00022989"/>
    </source>
</evidence>
<feature type="transmembrane region" description="Helical" evidence="5">
    <location>
        <begin position="166"/>
        <end position="189"/>
    </location>
</feature>
<dbReference type="GO" id="GO:0022857">
    <property type="term" value="F:transmembrane transporter activity"/>
    <property type="evidence" value="ECO:0007669"/>
    <property type="project" value="InterPro"/>
</dbReference>
<feature type="transmembrane region" description="Helical" evidence="5">
    <location>
        <begin position="75"/>
        <end position="95"/>
    </location>
</feature>
<evidence type="ECO:0000256" key="1">
    <source>
        <dbReference type="ARBA" id="ARBA00004141"/>
    </source>
</evidence>
<dbReference type="PANTHER" id="PTHR23507">
    <property type="entry name" value="ZGC:174356"/>
    <property type="match status" value="1"/>
</dbReference>
<feature type="transmembrane region" description="Helical" evidence="5">
    <location>
        <begin position="420"/>
        <end position="444"/>
    </location>
</feature>
<feature type="transmembrane region" description="Helical" evidence="5">
    <location>
        <begin position="264"/>
        <end position="282"/>
    </location>
</feature>
<dbReference type="Gene3D" id="1.20.1250.20">
    <property type="entry name" value="MFS general substrate transporter like domains"/>
    <property type="match status" value="1"/>
</dbReference>
<comment type="subcellular location">
    <subcellularLocation>
        <location evidence="1">Membrane</location>
        <topology evidence="1">Multi-pass membrane protein</topology>
    </subcellularLocation>
</comment>
<feature type="transmembrane region" description="Helical" evidence="5">
    <location>
        <begin position="195"/>
        <end position="223"/>
    </location>
</feature>
<reference evidence="7" key="1">
    <citation type="submission" date="2014-11" db="EMBL/GenBank/DDBJ databases">
        <authorList>
            <person name="Geib S."/>
        </authorList>
    </citation>
    <scope>NUCLEOTIDE SEQUENCE</scope>
</reference>
<proteinExistence type="predicted"/>
<feature type="transmembrane region" description="Helical" evidence="5">
    <location>
        <begin position="369"/>
        <end position="386"/>
    </location>
</feature>
<sequence length="524" mass="57229">MGRNEFENNTYHAANMPNVTVYVQDSMSEPATNGYDRTVVEDVNSSQTIVTDSDIDSNTQQLNPLRRIFILEPPVFLLNFASSLSSVVFTNQLLYQSCRVTFGHTEAECEPMLGISNATINHDIENQVQPYVSRIILANSLVSSILPAILALFIGAWSDRFGRRPVLLISLIGIFLGYIVSFILAMVSAKSATNPWLYVIAQIPAAVTGSTCAFMIVCYCYIADVAPPLLKGLKMVLNDAAIGAGSVIGTLAGSALFAKTSMQVVFAISAAALLVAFVYIYFVNEESLKVTHTSLGYKLCQFFSISHVIDLVRTCVAKRANYMRTFIWFAMIALIITNFTSAGEGNVFYLFLRAKFNATVSQYSDYNSIGNGIQIIGGIIAVVAFRKYLRLSFVTMAMLSLLSAVCESTVRAAAQKFWEMYLGTALGFMAGIIGPMLLTILAFVTPTNETGKIFSVTTALQTITPLGASPLYTSVYDATLSYYPGMFNIISAILYFISFLLVAVILIVSKRKEITVSPPSPPRV</sequence>
<feature type="transmembrane region" description="Helical" evidence="5">
    <location>
        <begin position="135"/>
        <end position="154"/>
    </location>
</feature>
<protein>
    <submittedName>
        <fullName evidence="7">Proton-coupled folate transporter</fullName>
    </submittedName>
</protein>
<name>A0A0A1WLL2_ZEUCU</name>
<feature type="domain" description="Major facilitator superfamily (MFS) profile" evidence="6">
    <location>
        <begin position="71"/>
        <end position="515"/>
    </location>
</feature>
<keyword evidence="2 5" id="KW-0812">Transmembrane</keyword>
<dbReference type="PROSITE" id="PS50850">
    <property type="entry name" value="MFS"/>
    <property type="match status" value="1"/>
</dbReference>
<keyword evidence="4 5" id="KW-0472">Membrane</keyword>
<dbReference type="EMBL" id="GBXI01014892">
    <property type="protein sequence ID" value="JAC99399.1"/>
    <property type="molecule type" value="Transcribed_RNA"/>
</dbReference>
<dbReference type="SUPFAM" id="SSF103473">
    <property type="entry name" value="MFS general substrate transporter"/>
    <property type="match status" value="1"/>
</dbReference>
<dbReference type="AlphaFoldDB" id="A0A0A1WLL2"/>
<dbReference type="InterPro" id="IPR036259">
    <property type="entry name" value="MFS_trans_sf"/>
</dbReference>
<dbReference type="PROSITE" id="PS00216">
    <property type="entry name" value="SUGAR_TRANSPORT_1"/>
    <property type="match status" value="1"/>
</dbReference>
<dbReference type="InterPro" id="IPR011701">
    <property type="entry name" value="MFS"/>
</dbReference>
<feature type="transmembrane region" description="Helical" evidence="5">
    <location>
        <begin position="453"/>
        <end position="473"/>
    </location>
</feature>
<dbReference type="Pfam" id="PF07690">
    <property type="entry name" value="MFS_1"/>
    <property type="match status" value="1"/>
</dbReference>
<feature type="transmembrane region" description="Helical" evidence="5">
    <location>
        <begin position="393"/>
        <end position="414"/>
    </location>
</feature>
<evidence type="ECO:0000256" key="4">
    <source>
        <dbReference type="ARBA" id="ARBA00023136"/>
    </source>
</evidence>
<evidence type="ECO:0000256" key="5">
    <source>
        <dbReference type="SAM" id="Phobius"/>
    </source>
</evidence>
<reference evidence="7" key="2">
    <citation type="journal article" date="2015" name="Gigascience">
        <title>Reconstructing a comprehensive transcriptome assembly of a white-pupal translocated strain of the pest fruit fly Bactrocera cucurbitae.</title>
        <authorList>
            <person name="Sim S.B."/>
            <person name="Calla B."/>
            <person name="Hall B."/>
            <person name="DeRego T."/>
            <person name="Geib S.M."/>
        </authorList>
    </citation>
    <scope>NUCLEOTIDE SEQUENCE</scope>
</reference>
<evidence type="ECO:0000259" key="6">
    <source>
        <dbReference type="PROSITE" id="PS50850"/>
    </source>
</evidence>
<feature type="transmembrane region" description="Helical" evidence="5">
    <location>
        <begin position="326"/>
        <end position="349"/>
    </location>
</feature>
<accession>A0A0A1WLL2</accession>
<gene>
    <name evidence="7" type="primary">slc46a1_8</name>
    <name evidence="7" type="ORF">g.35964</name>
</gene>
<feature type="transmembrane region" description="Helical" evidence="5">
    <location>
        <begin position="485"/>
        <end position="508"/>
    </location>
</feature>
<evidence type="ECO:0000313" key="7">
    <source>
        <dbReference type="EMBL" id="JAC99399.1"/>
    </source>
</evidence>
<keyword evidence="3 5" id="KW-1133">Transmembrane helix</keyword>
<evidence type="ECO:0000256" key="2">
    <source>
        <dbReference type="ARBA" id="ARBA00022692"/>
    </source>
</evidence>